<proteinExistence type="predicted"/>
<reference evidence="1 2" key="1">
    <citation type="submission" date="2018-02" db="EMBL/GenBank/DDBJ databases">
        <title>The genomes of Aspergillus section Nigri reveals drivers in fungal speciation.</title>
        <authorList>
            <consortium name="DOE Joint Genome Institute"/>
            <person name="Vesth T.C."/>
            <person name="Nybo J."/>
            <person name="Theobald S."/>
            <person name="Brandl J."/>
            <person name="Frisvad J.C."/>
            <person name="Nielsen K.F."/>
            <person name="Lyhne E.K."/>
            <person name="Kogle M.E."/>
            <person name="Kuo A."/>
            <person name="Riley R."/>
            <person name="Clum A."/>
            <person name="Nolan M."/>
            <person name="Lipzen A."/>
            <person name="Salamov A."/>
            <person name="Henrissat B."/>
            <person name="Wiebenga A."/>
            <person name="De vries R.P."/>
            <person name="Grigoriev I.V."/>
            <person name="Mortensen U.H."/>
            <person name="Andersen M.R."/>
            <person name="Baker S.E."/>
        </authorList>
    </citation>
    <scope>NUCLEOTIDE SEQUENCE [LARGE SCALE GENOMIC DNA]</scope>
    <source>
        <strain evidence="1 2">CBS 121057</strain>
    </source>
</reference>
<dbReference type="EMBL" id="KZ826316">
    <property type="protein sequence ID" value="PYI11996.1"/>
    <property type="molecule type" value="Genomic_DNA"/>
</dbReference>
<dbReference type="PANTHER" id="PTHR38123:SF1">
    <property type="entry name" value="HYDROPHOBIC SURFACE BINDING PROTEIN"/>
    <property type="match status" value="1"/>
</dbReference>
<protein>
    <recommendedName>
        <fullName evidence="3">Cell wall protein</fullName>
    </recommendedName>
</protein>
<organism evidence="1 2">
    <name type="scientific">Aspergillus sclerotiicarbonarius (strain CBS 121057 / IBT 28362)</name>
    <dbReference type="NCBI Taxonomy" id="1448318"/>
    <lineage>
        <taxon>Eukaryota</taxon>
        <taxon>Fungi</taxon>
        <taxon>Dikarya</taxon>
        <taxon>Ascomycota</taxon>
        <taxon>Pezizomycotina</taxon>
        <taxon>Eurotiomycetes</taxon>
        <taxon>Eurotiomycetidae</taxon>
        <taxon>Eurotiales</taxon>
        <taxon>Aspergillaceae</taxon>
        <taxon>Aspergillus</taxon>
        <taxon>Aspergillus subgen. Circumdati</taxon>
    </lineage>
</organism>
<dbReference type="AlphaFoldDB" id="A0A319ENW8"/>
<name>A0A319ENW8_ASPSB</name>
<sequence length="200" mass="21534">MPPTTKYITLFVALTAMASASWIPLFSLLATSAITHACPINNYNHSTGVDAIVASITTLANDYTTFDTSIKQFNGTQEQYDQGLACEMAVEKSLKHVIEVTSASEALDADQSQQLLKALKLPYPSFMQDLLSDIASKSQLINKLGKTADVVVILQTLEDLSDRLTEAVEEKVVAGVAKEVAAGRVWVDGLFGDAIGVYCI</sequence>
<dbReference type="PANTHER" id="PTHR38123">
    <property type="entry name" value="CELL WALL SERINE-THREONINE-RICH GALACTOMANNOPROTEIN MP1 (AFU_ORTHOLOGUE AFUA_4G03240)"/>
    <property type="match status" value="1"/>
</dbReference>
<accession>A0A319ENW8</accession>
<keyword evidence="2" id="KW-1185">Reference proteome</keyword>
<evidence type="ECO:0000313" key="1">
    <source>
        <dbReference type="EMBL" id="PYI11996.1"/>
    </source>
</evidence>
<dbReference type="Pfam" id="PF12296">
    <property type="entry name" value="HsbA"/>
    <property type="match status" value="1"/>
</dbReference>
<dbReference type="Proteomes" id="UP000248423">
    <property type="component" value="Unassembled WGS sequence"/>
</dbReference>
<dbReference type="VEuPathDB" id="FungiDB:BO78DRAFT_413098"/>
<evidence type="ECO:0000313" key="2">
    <source>
        <dbReference type="Proteomes" id="UP000248423"/>
    </source>
</evidence>
<dbReference type="OrthoDB" id="4492297at2759"/>
<evidence type="ECO:0008006" key="3">
    <source>
        <dbReference type="Google" id="ProtNLM"/>
    </source>
</evidence>
<dbReference type="InterPro" id="IPR021054">
    <property type="entry name" value="Cell_wall_mannoprotein_1"/>
</dbReference>
<dbReference type="GO" id="GO:0005576">
    <property type="term" value="C:extracellular region"/>
    <property type="evidence" value="ECO:0007669"/>
    <property type="project" value="TreeGrafter"/>
</dbReference>
<gene>
    <name evidence="1" type="ORF">BO78DRAFT_413098</name>
</gene>